<reference evidence="1 2" key="1">
    <citation type="submission" date="2019-02" db="EMBL/GenBank/DDBJ databases">
        <title>Pedobacter sp. RP-1-13 sp. nov., isolated from Arctic soil.</title>
        <authorList>
            <person name="Dahal R.H."/>
        </authorList>
    </citation>
    <scope>NUCLEOTIDE SEQUENCE [LARGE SCALE GENOMIC DNA]</scope>
    <source>
        <strain evidence="1 2">RP-1-13</strain>
    </source>
</reference>
<dbReference type="AlphaFoldDB" id="A0A4R0MNH3"/>
<name>A0A4R0MNH3_9SPHI</name>
<organism evidence="1 2">
    <name type="scientific">Pedobacter frigiditerrae</name>
    <dbReference type="NCBI Taxonomy" id="2530452"/>
    <lineage>
        <taxon>Bacteria</taxon>
        <taxon>Pseudomonadati</taxon>
        <taxon>Bacteroidota</taxon>
        <taxon>Sphingobacteriia</taxon>
        <taxon>Sphingobacteriales</taxon>
        <taxon>Sphingobacteriaceae</taxon>
        <taxon>Pedobacter</taxon>
    </lineage>
</organism>
<comment type="caution">
    <text evidence="1">The sequence shown here is derived from an EMBL/GenBank/DDBJ whole genome shotgun (WGS) entry which is preliminary data.</text>
</comment>
<dbReference type="OrthoDB" id="773075at2"/>
<dbReference type="Proteomes" id="UP000292884">
    <property type="component" value="Unassembled WGS sequence"/>
</dbReference>
<sequence length="82" mass="9999">MITRPIFEKFRQQFLDYFEDEVLTAEFDNNHNLIVYANPYRDYSELVIYICDKVAELVYFRQQLLLYLYPFGNNDCLSIRIN</sequence>
<proteinExistence type="predicted"/>
<evidence type="ECO:0000313" key="1">
    <source>
        <dbReference type="EMBL" id="TCC88047.1"/>
    </source>
</evidence>
<keyword evidence="2" id="KW-1185">Reference proteome</keyword>
<dbReference type="RefSeq" id="WP_131555011.1">
    <property type="nucleotide sequence ID" value="NZ_SJSK01000006.1"/>
</dbReference>
<evidence type="ECO:0000313" key="2">
    <source>
        <dbReference type="Proteomes" id="UP000292884"/>
    </source>
</evidence>
<protein>
    <submittedName>
        <fullName evidence="1">Uncharacterized protein</fullName>
    </submittedName>
</protein>
<accession>A0A4R0MNH3</accession>
<dbReference type="EMBL" id="SJSK01000006">
    <property type="protein sequence ID" value="TCC88047.1"/>
    <property type="molecule type" value="Genomic_DNA"/>
</dbReference>
<gene>
    <name evidence="1" type="ORF">EZ428_20200</name>
</gene>